<dbReference type="Pfam" id="PF13568">
    <property type="entry name" value="OMP_b-brl_2"/>
    <property type="match status" value="1"/>
</dbReference>
<dbReference type="InterPro" id="IPR025665">
    <property type="entry name" value="Beta-barrel_OMP_2"/>
</dbReference>
<dbReference type="Proteomes" id="UP000808337">
    <property type="component" value="Unassembled WGS sequence"/>
</dbReference>
<organism evidence="2 3">
    <name type="scientific">Candidatus Opimibacter skivensis</name>
    <dbReference type="NCBI Taxonomy" id="2982028"/>
    <lineage>
        <taxon>Bacteria</taxon>
        <taxon>Pseudomonadati</taxon>
        <taxon>Bacteroidota</taxon>
        <taxon>Saprospiria</taxon>
        <taxon>Saprospirales</taxon>
        <taxon>Saprospiraceae</taxon>
        <taxon>Candidatus Opimibacter</taxon>
    </lineage>
</organism>
<sequence>MKNISTLLGLFLLTACPFNNGNSQVRLGLKTGLNLANLNADEELDIDTKILPALMIGGIVAIPLSEKFGILTGVEYQGKGAINREEDDVKAILNYIQIPLGIQFKNRHLFCSVGPYVAYAFSGKNVNGSDSYKYSFGSTEDDDFSQFDYGGNIELGYEFGDHVRVSASYSLGLANGVPKDQREDYDGASAENTVIGFAISYLFSKKQTE</sequence>
<dbReference type="EMBL" id="JADKGY010000022">
    <property type="protein sequence ID" value="MBK9983675.1"/>
    <property type="molecule type" value="Genomic_DNA"/>
</dbReference>
<evidence type="ECO:0000313" key="2">
    <source>
        <dbReference type="EMBL" id="MBK9983675.1"/>
    </source>
</evidence>
<gene>
    <name evidence="2" type="ORF">IPP15_15070</name>
</gene>
<evidence type="ECO:0000259" key="1">
    <source>
        <dbReference type="Pfam" id="PF13568"/>
    </source>
</evidence>
<comment type="caution">
    <text evidence="2">The sequence shown here is derived from an EMBL/GenBank/DDBJ whole genome shotgun (WGS) entry which is preliminary data.</text>
</comment>
<accession>A0A9D7SXW1</accession>
<name>A0A9D7SXW1_9BACT</name>
<reference evidence="2 3" key="1">
    <citation type="submission" date="2020-10" db="EMBL/GenBank/DDBJ databases">
        <title>Connecting structure to function with the recovery of over 1000 high-quality activated sludge metagenome-assembled genomes encoding full-length rRNA genes using long-read sequencing.</title>
        <authorList>
            <person name="Singleton C.M."/>
            <person name="Petriglieri F."/>
            <person name="Kristensen J.M."/>
            <person name="Kirkegaard R.H."/>
            <person name="Michaelsen T.Y."/>
            <person name="Andersen M.H."/>
            <person name="Karst S.M."/>
            <person name="Dueholm M.S."/>
            <person name="Nielsen P.H."/>
            <person name="Albertsen M."/>
        </authorList>
    </citation>
    <scope>NUCLEOTIDE SEQUENCE [LARGE SCALE GENOMIC DNA]</scope>
    <source>
        <strain evidence="2">Ribe_18-Q3-R11-54_MAXAC.273</strain>
    </source>
</reference>
<dbReference type="PROSITE" id="PS51257">
    <property type="entry name" value="PROKAR_LIPOPROTEIN"/>
    <property type="match status" value="1"/>
</dbReference>
<feature type="domain" description="Outer membrane protein beta-barrel" evidence="1">
    <location>
        <begin position="23"/>
        <end position="175"/>
    </location>
</feature>
<evidence type="ECO:0000313" key="3">
    <source>
        <dbReference type="Proteomes" id="UP000808337"/>
    </source>
</evidence>
<protein>
    <submittedName>
        <fullName evidence="2">PorT family protein</fullName>
    </submittedName>
</protein>
<proteinExistence type="predicted"/>
<dbReference type="AlphaFoldDB" id="A0A9D7SXW1"/>